<feature type="coiled-coil region" evidence="1">
    <location>
        <begin position="204"/>
        <end position="231"/>
    </location>
</feature>
<feature type="compositionally biased region" description="Low complexity" evidence="2">
    <location>
        <begin position="293"/>
        <end position="306"/>
    </location>
</feature>
<feature type="region of interest" description="Disordered" evidence="2">
    <location>
        <begin position="382"/>
        <end position="410"/>
    </location>
</feature>
<feature type="compositionally biased region" description="Polar residues" evidence="2">
    <location>
        <begin position="27"/>
        <end position="38"/>
    </location>
</feature>
<sequence length="494" mass="56964">MENSNSDYPPHLSEFYSIVNNKETRNNVRPATNNSKNVPTHKYNKSVTSSLNSNISCLQDLAMIITSKDIDQLITYLNQLKTVSIKYSKTLEELSNDTVEFSNIINNLTRIKTCPNDNQILKNLLDSSGLFQIITNHHLLLSNSIKSYFVKSLNEIIDKIRNYYNAKYDEFNKFDQLQLIKLNQLKENYYNTNRTHYHKNRHDNHRFEDNLIQIKQNLNDLQIQLNEMELSRFNYYNDLIEFNDSIFANIINRLATISKIHLEINENIARKNWPDGGLNELLSHSDDDILFNNNNYNTNDNNNSDSSTHKVKKEREEEEQNKILQLHNNNNNNTSNNSDDNSNDDKLSKGIINNNNNNDNHVASTTSLKKYSSDGSIPLCLENNKQSSFSNKGNNNNNGSTNHINNDKDKNNTILNNYIGEDEHDQSFSLPLTIPPTSDYNNINNSEEEEEEEREEENKNENIETKAEDLQQNSLSNILDPNLGASTIIDQSSI</sequence>
<dbReference type="GO" id="GO:0042144">
    <property type="term" value="P:vacuole fusion, non-autophagic"/>
    <property type="evidence" value="ECO:0007669"/>
    <property type="project" value="InterPro"/>
</dbReference>
<accession>A0AAN8A6F6</accession>
<name>A0AAN8A6F6_9SACH</name>
<gene>
    <name evidence="3" type="ORF">RI543_004260</name>
</gene>
<dbReference type="Proteomes" id="UP001306508">
    <property type="component" value="Unassembled WGS sequence"/>
</dbReference>
<dbReference type="PANTHER" id="PTHR38407">
    <property type="entry name" value="PROTEIN IVY1"/>
    <property type="match status" value="1"/>
</dbReference>
<feature type="region of interest" description="Disordered" evidence="2">
    <location>
        <begin position="432"/>
        <end position="494"/>
    </location>
</feature>
<dbReference type="AlphaFoldDB" id="A0AAN8A6F6"/>
<feature type="region of interest" description="Disordered" evidence="2">
    <location>
        <begin position="293"/>
        <end position="363"/>
    </location>
</feature>
<feature type="compositionally biased region" description="Polar residues" evidence="2">
    <location>
        <begin position="470"/>
        <end position="494"/>
    </location>
</feature>
<dbReference type="EMBL" id="JAWIZZ010000053">
    <property type="protein sequence ID" value="KAK5778592.1"/>
    <property type="molecule type" value="Genomic_DNA"/>
</dbReference>
<evidence type="ECO:0000313" key="4">
    <source>
        <dbReference type="Proteomes" id="UP001306508"/>
    </source>
</evidence>
<keyword evidence="4" id="KW-1185">Reference proteome</keyword>
<evidence type="ECO:0000256" key="1">
    <source>
        <dbReference type="SAM" id="Coils"/>
    </source>
</evidence>
<evidence type="ECO:0000256" key="2">
    <source>
        <dbReference type="SAM" id="MobiDB-lite"/>
    </source>
</evidence>
<feature type="compositionally biased region" description="Low complexity" evidence="2">
    <location>
        <begin position="383"/>
        <end position="404"/>
    </location>
</feature>
<feature type="compositionally biased region" description="Basic and acidic residues" evidence="2">
    <location>
        <begin position="456"/>
        <end position="469"/>
    </location>
</feature>
<proteinExistence type="predicted"/>
<dbReference type="GO" id="GO:0000329">
    <property type="term" value="C:fungal-type vacuole membrane"/>
    <property type="evidence" value="ECO:0007669"/>
    <property type="project" value="InterPro"/>
</dbReference>
<reference evidence="4" key="1">
    <citation type="submission" date="2023-07" db="EMBL/GenBank/DDBJ databases">
        <title>A draft genome of Kazachstania heterogenica Y-27499.</title>
        <authorList>
            <person name="Donic C."/>
            <person name="Kralova J.S."/>
            <person name="Fidel L."/>
            <person name="Ben-Dor S."/>
            <person name="Jung S."/>
        </authorList>
    </citation>
    <scope>NUCLEOTIDE SEQUENCE [LARGE SCALE GENOMIC DNA]</scope>
    <source>
        <strain evidence="4">Y27499</strain>
    </source>
</reference>
<organism evidence="3 4">
    <name type="scientific">Arxiozyma heterogenica</name>
    <dbReference type="NCBI Taxonomy" id="278026"/>
    <lineage>
        <taxon>Eukaryota</taxon>
        <taxon>Fungi</taxon>
        <taxon>Dikarya</taxon>
        <taxon>Ascomycota</taxon>
        <taxon>Saccharomycotina</taxon>
        <taxon>Saccharomycetes</taxon>
        <taxon>Saccharomycetales</taxon>
        <taxon>Saccharomycetaceae</taxon>
        <taxon>Arxiozyma</taxon>
    </lineage>
</organism>
<feature type="region of interest" description="Disordered" evidence="2">
    <location>
        <begin position="23"/>
        <end position="42"/>
    </location>
</feature>
<dbReference type="InterPro" id="IPR037470">
    <property type="entry name" value="IVY1"/>
</dbReference>
<dbReference type="GO" id="GO:0005543">
    <property type="term" value="F:phospholipid binding"/>
    <property type="evidence" value="ECO:0007669"/>
    <property type="project" value="InterPro"/>
</dbReference>
<feature type="compositionally biased region" description="Acidic residues" evidence="2">
    <location>
        <begin position="446"/>
        <end position="455"/>
    </location>
</feature>
<comment type="caution">
    <text evidence="3">The sequence shown here is derived from an EMBL/GenBank/DDBJ whole genome shotgun (WGS) entry which is preliminary data.</text>
</comment>
<dbReference type="PANTHER" id="PTHR38407:SF1">
    <property type="entry name" value="PROTEIN IVY1"/>
    <property type="match status" value="1"/>
</dbReference>
<evidence type="ECO:0000313" key="3">
    <source>
        <dbReference type="EMBL" id="KAK5778592.1"/>
    </source>
</evidence>
<feature type="compositionally biased region" description="Low complexity" evidence="2">
    <location>
        <begin position="328"/>
        <end position="340"/>
    </location>
</feature>
<protein>
    <submittedName>
        <fullName evidence="3">Uncharacterized protein</fullName>
    </submittedName>
</protein>
<keyword evidence="1" id="KW-0175">Coiled coil</keyword>